<keyword evidence="3" id="KW-0285">Flavoprotein</keyword>
<dbReference type="FunFam" id="3.40.50.80:FF:000001">
    <property type="entry name" value="NADPH--cytochrome P450 reductase 1"/>
    <property type="match status" value="1"/>
</dbReference>
<dbReference type="GO" id="GO:0009725">
    <property type="term" value="P:response to hormone"/>
    <property type="evidence" value="ECO:0007669"/>
    <property type="project" value="TreeGrafter"/>
</dbReference>
<dbReference type="PRINTS" id="PR00371">
    <property type="entry name" value="FPNCR"/>
</dbReference>
<accession>A0A0B6YTK7</accession>
<evidence type="ECO:0000256" key="3">
    <source>
        <dbReference type="ARBA" id="ARBA00022630"/>
    </source>
</evidence>
<evidence type="ECO:0000259" key="9">
    <source>
        <dbReference type="Pfam" id="PF00175"/>
    </source>
</evidence>
<dbReference type="GO" id="GO:0010181">
    <property type="term" value="F:FMN binding"/>
    <property type="evidence" value="ECO:0007669"/>
    <property type="project" value="TreeGrafter"/>
</dbReference>
<keyword evidence="5" id="KW-0274">FAD</keyword>
<keyword evidence="4" id="KW-0288">FMN</keyword>
<comment type="cofactor">
    <cofactor evidence="2">
        <name>FAD</name>
        <dbReference type="ChEBI" id="CHEBI:57692"/>
    </cofactor>
</comment>
<proteinExistence type="predicted"/>
<evidence type="ECO:0000256" key="8">
    <source>
        <dbReference type="ARBA" id="ARBA00023797"/>
    </source>
</evidence>
<dbReference type="PANTHER" id="PTHR19384">
    <property type="entry name" value="NITRIC OXIDE SYNTHASE-RELATED"/>
    <property type="match status" value="1"/>
</dbReference>
<dbReference type="GO" id="GO:0050660">
    <property type="term" value="F:flavin adenine dinucleotide binding"/>
    <property type="evidence" value="ECO:0007669"/>
    <property type="project" value="TreeGrafter"/>
</dbReference>
<dbReference type="GO" id="GO:0005829">
    <property type="term" value="C:cytosol"/>
    <property type="evidence" value="ECO:0007669"/>
    <property type="project" value="TreeGrafter"/>
</dbReference>
<evidence type="ECO:0000256" key="1">
    <source>
        <dbReference type="ARBA" id="ARBA00001917"/>
    </source>
</evidence>
<feature type="domain" description="Oxidoreductase FAD/NAD(P)-binding" evidence="9">
    <location>
        <begin position="28"/>
        <end position="137"/>
    </location>
</feature>
<name>A0A0B6YTK7_9EUPU</name>
<dbReference type="InterPro" id="IPR001709">
    <property type="entry name" value="Flavoprot_Pyr_Nucl_cyt_Rdtase"/>
</dbReference>
<evidence type="ECO:0000256" key="7">
    <source>
        <dbReference type="ARBA" id="ARBA00023002"/>
    </source>
</evidence>
<dbReference type="AlphaFoldDB" id="A0A0B6YTK7"/>
<dbReference type="SUPFAM" id="SSF52343">
    <property type="entry name" value="Ferredoxin reductase-like, C-terminal NADP-linked domain"/>
    <property type="match status" value="1"/>
</dbReference>
<comment type="cofactor">
    <cofactor evidence="1">
        <name>FMN</name>
        <dbReference type="ChEBI" id="CHEBI:58210"/>
    </cofactor>
</comment>
<feature type="non-terminal residue" evidence="10">
    <location>
        <position position="1"/>
    </location>
</feature>
<dbReference type="EMBL" id="HACG01012708">
    <property type="protein sequence ID" value="CEK59573.1"/>
    <property type="molecule type" value="Transcribed_RNA"/>
</dbReference>
<dbReference type="InterPro" id="IPR039261">
    <property type="entry name" value="FNR_nucleotide-bd"/>
</dbReference>
<dbReference type="PANTHER" id="PTHR19384:SF17">
    <property type="entry name" value="NADPH--CYTOCHROME P450 REDUCTASE"/>
    <property type="match status" value="1"/>
</dbReference>
<evidence type="ECO:0000256" key="2">
    <source>
        <dbReference type="ARBA" id="ARBA00001974"/>
    </source>
</evidence>
<dbReference type="GO" id="GO:0003958">
    <property type="term" value="F:NADPH-hemoprotein reductase activity"/>
    <property type="evidence" value="ECO:0007669"/>
    <property type="project" value="UniProtKB-EC"/>
</dbReference>
<protein>
    <recommendedName>
        <fullName evidence="8">NADPH--hemoprotein reductase</fullName>
        <ecNumber evidence="8">1.6.2.4</ecNumber>
    </recommendedName>
</protein>
<reference evidence="10" key="1">
    <citation type="submission" date="2014-12" db="EMBL/GenBank/DDBJ databases">
        <title>Insight into the proteome of Arion vulgaris.</title>
        <authorList>
            <person name="Aradska J."/>
            <person name="Bulat T."/>
            <person name="Smidak R."/>
            <person name="Sarate P."/>
            <person name="Gangsoo J."/>
            <person name="Sialana F."/>
            <person name="Bilban M."/>
            <person name="Lubec G."/>
        </authorList>
    </citation>
    <scope>NUCLEOTIDE SEQUENCE</scope>
    <source>
        <tissue evidence="10">Skin</tissue>
    </source>
</reference>
<sequence>NGPQLQVPIYVRKSQFRLPYKPTTPVLMIGPGTGLAPFRGFIQERSYFKEEGKPVGNTILYFGCRNQAVDFIYQDEITGYVNSGLLTLHAAFSRDQPHKIYVQHLVDQNHDEVWNVLNDNGHIYICGDAKNMARDVHAMLVKILTTKGNMGAAEAENYIKNLQSKGRYSADVWS</sequence>
<gene>
    <name evidence="10" type="primary">ORF36760</name>
</gene>
<dbReference type="Pfam" id="PF00175">
    <property type="entry name" value="NAD_binding_1"/>
    <property type="match status" value="1"/>
</dbReference>
<keyword evidence="7" id="KW-0560">Oxidoreductase</keyword>
<dbReference type="EC" id="1.6.2.4" evidence="8"/>
<dbReference type="InterPro" id="IPR001433">
    <property type="entry name" value="OxRdtase_FAD/NAD-bd"/>
</dbReference>
<dbReference type="Gene3D" id="3.40.50.80">
    <property type="entry name" value="Nucleotide-binding domain of ferredoxin-NADP reductase (FNR) module"/>
    <property type="match status" value="1"/>
</dbReference>
<evidence type="ECO:0000256" key="4">
    <source>
        <dbReference type="ARBA" id="ARBA00022643"/>
    </source>
</evidence>
<evidence type="ECO:0000256" key="5">
    <source>
        <dbReference type="ARBA" id="ARBA00022827"/>
    </source>
</evidence>
<evidence type="ECO:0000313" key="10">
    <source>
        <dbReference type="EMBL" id="CEK59573.1"/>
    </source>
</evidence>
<evidence type="ECO:0000256" key="6">
    <source>
        <dbReference type="ARBA" id="ARBA00022857"/>
    </source>
</evidence>
<keyword evidence="6" id="KW-0521">NADP</keyword>
<organism evidence="10">
    <name type="scientific">Arion vulgaris</name>
    <dbReference type="NCBI Taxonomy" id="1028688"/>
    <lineage>
        <taxon>Eukaryota</taxon>
        <taxon>Metazoa</taxon>
        <taxon>Spiralia</taxon>
        <taxon>Lophotrochozoa</taxon>
        <taxon>Mollusca</taxon>
        <taxon>Gastropoda</taxon>
        <taxon>Heterobranchia</taxon>
        <taxon>Euthyneura</taxon>
        <taxon>Panpulmonata</taxon>
        <taxon>Eupulmonata</taxon>
        <taxon>Stylommatophora</taxon>
        <taxon>Helicina</taxon>
        <taxon>Arionoidea</taxon>
        <taxon>Arionidae</taxon>
        <taxon>Arion</taxon>
    </lineage>
</organism>